<evidence type="ECO:0000256" key="1">
    <source>
        <dbReference type="SAM" id="MobiDB-lite"/>
    </source>
</evidence>
<feature type="compositionally biased region" description="Polar residues" evidence="1">
    <location>
        <begin position="362"/>
        <end position="372"/>
    </location>
</feature>
<dbReference type="AlphaFoldDB" id="A0AAW1SBK4"/>
<gene>
    <name evidence="2" type="ORF">WJX84_011749</name>
</gene>
<protein>
    <submittedName>
        <fullName evidence="2">Uncharacterized protein</fullName>
    </submittedName>
</protein>
<reference evidence="2 3" key="1">
    <citation type="journal article" date="2024" name="Nat. Commun.">
        <title>Phylogenomics reveals the evolutionary origins of lichenization in chlorophyte algae.</title>
        <authorList>
            <person name="Puginier C."/>
            <person name="Libourel C."/>
            <person name="Otte J."/>
            <person name="Skaloud P."/>
            <person name="Haon M."/>
            <person name="Grisel S."/>
            <person name="Petersen M."/>
            <person name="Berrin J.G."/>
            <person name="Delaux P.M."/>
            <person name="Dal Grande F."/>
            <person name="Keller J."/>
        </authorList>
    </citation>
    <scope>NUCLEOTIDE SEQUENCE [LARGE SCALE GENOMIC DNA]</scope>
    <source>
        <strain evidence="2 3">SAG 2523</strain>
    </source>
</reference>
<proteinExistence type="predicted"/>
<name>A0AAW1SBK4_9CHLO</name>
<sequence>MLSLLCLPGKQRHSCRVRAAQRFREDRALLTFYEAPGVPDWSQGDVAPMPAWSAIKNAGSGKGIKRARADEAELLHAELEAVCAKKEWLQCRILELESSLRNAVPQLYLPPEDRPAEALQEQLCRQGADERIQPLLLEEGKLAVLNLNGPFIFNRRHIAELTLKQYVDMKKGLVRDMHCKLHCASQARKNSVEASELQEAVGVYMFVTGNVDELNFELARESSLVDMDSMQPLQSLPDERWAPVLDLLHLSVDQKRDLARASHEYMAVLRSLVDVQRRWAGPSQVALSIESESTYGFFLSELACSTVKFSEAVRAEEKACLAMTRTVYTQVLRAHQGDGAMSSRMGRQSSCGSRPDGPASLHFSQLPPSVHSSEPVGAEPPSKASQRASISSGTNLSAAIRNPHRVSAAFGHLCFSLGVRPTED</sequence>
<feature type="region of interest" description="Disordered" evidence="1">
    <location>
        <begin position="338"/>
        <end position="391"/>
    </location>
</feature>
<organism evidence="2 3">
    <name type="scientific">Apatococcus fuscideae</name>
    <dbReference type="NCBI Taxonomy" id="2026836"/>
    <lineage>
        <taxon>Eukaryota</taxon>
        <taxon>Viridiplantae</taxon>
        <taxon>Chlorophyta</taxon>
        <taxon>core chlorophytes</taxon>
        <taxon>Trebouxiophyceae</taxon>
        <taxon>Chlorellales</taxon>
        <taxon>Chlorellaceae</taxon>
        <taxon>Apatococcus</taxon>
    </lineage>
</organism>
<evidence type="ECO:0000313" key="3">
    <source>
        <dbReference type="Proteomes" id="UP001485043"/>
    </source>
</evidence>
<comment type="caution">
    <text evidence="2">The sequence shown here is derived from an EMBL/GenBank/DDBJ whole genome shotgun (WGS) entry which is preliminary data.</text>
</comment>
<dbReference type="EMBL" id="JALJOV010001675">
    <property type="protein sequence ID" value="KAK9843855.1"/>
    <property type="molecule type" value="Genomic_DNA"/>
</dbReference>
<dbReference type="Proteomes" id="UP001485043">
    <property type="component" value="Unassembled WGS sequence"/>
</dbReference>
<accession>A0AAW1SBK4</accession>
<evidence type="ECO:0000313" key="2">
    <source>
        <dbReference type="EMBL" id="KAK9843855.1"/>
    </source>
</evidence>
<keyword evidence="3" id="KW-1185">Reference proteome</keyword>